<evidence type="ECO:0000313" key="4">
    <source>
        <dbReference type="Proteomes" id="UP000179807"/>
    </source>
</evidence>
<keyword evidence="4" id="KW-1185">Reference proteome</keyword>
<feature type="region of interest" description="Disordered" evidence="2">
    <location>
        <begin position="525"/>
        <end position="551"/>
    </location>
</feature>
<dbReference type="Gene3D" id="1.20.120.20">
    <property type="entry name" value="Apolipoprotein"/>
    <property type="match status" value="1"/>
</dbReference>
<dbReference type="RefSeq" id="XP_068356511.1">
    <property type="nucleotide sequence ID" value="XM_068506662.1"/>
</dbReference>
<evidence type="ECO:0000256" key="1">
    <source>
        <dbReference type="SAM" id="Coils"/>
    </source>
</evidence>
<feature type="compositionally biased region" description="Low complexity" evidence="2">
    <location>
        <begin position="206"/>
        <end position="216"/>
    </location>
</feature>
<gene>
    <name evidence="3" type="ORF">TRFO_29240</name>
</gene>
<comment type="caution">
    <text evidence="3">The sequence shown here is derived from an EMBL/GenBank/DDBJ whole genome shotgun (WGS) entry which is preliminary data.</text>
</comment>
<feature type="compositionally biased region" description="Low complexity" evidence="2">
    <location>
        <begin position="297"/>
        <end position="316"/>
    </location>
</feature>
<feature type="compositionally biased region" description="Acidic residues" evidence="2">
    <location>
        <begin position="193"/>
        <end position="204"/>
    </location>
</feature>
<proteinExistence type="predicted"/>
<sequence length="551" mass="60960">MRKIKGRYQSIFQTFTIFNIQTTVYLMLSDNEPLFRVNFDESAFRKIFNNIETHLKLHDDQIAELMKQIKECPSKEDFQNFKNELSKDTDEKMKQLSDSLGKKIDEDLKKATDKITEEVNKINDQIADKVNEISNEMEKKIADNIVQKLTSPESELASNFLEKLAKAQDEYKAMNGANGIGADGNSGAGADGENGDGENGDGENGESGADGASGADGKTVVLTETEYNELKDLVNNLKEQNDENRNFIKTIASAYASVNKTEAELDPTLQRTLNTTSETISRNFKRIFDALKSPQLGLNGSRPNSPSGGGLSSPRGVSAARNDARRGSEIDGPLPPELDLSDLNFVGSEIPASFNEVPQLPQIYKFDTLPESVQYLYDSFPKLQGYLKAMHDKVDDLASNQDRMRATSGSAFDPSVYDNLVASVRKALNDMSADVDELRRSKKGLSKADVLDIIRSMINTHDELDNDETSVGYVKCIACGRDIRQVAGAMTEEQATRTLGNPSNSLVVNRDKSYGQVYGDNIDRSFLDSPRSIRPPLKKKNSLSPKSRSPR</sequence>
<name>A0A1J4JW66_9EUKA</name>
<accession>A0A1J4JW66</accession>
<dbReference type="GeneID" id="94841366"/>
<dbReference type="Proteomes" id="UP000179807">
    <property type="component" value="Unassembled WGS sequence"/>
</dbReference>
<feature type="region of interest" description="Disordered" evidence="2">
    <location>
        <begin position="295"/>
        <end position="336"/>
    </location>
</feature>
<evidence type="ECO:0000313" key="3">
    <source>
        <dbReference type="EMBL" id="OHT03375.1"/>
    </source>
</evidence>
<protein>
    <submittedName>
        <fullName evidence="3">Uncharacterized protein</fullName>
    </submittedName>
</protein>
<dbReference type="VEuPathDB" id="TrichDB:TRFO_29240"/>
<feature type="compositionally biased region" description="Low complexity" evidence="2">
    <location>
        <begin position="542"/>
        <end position="551"/>
    </location>
</feature>
<organism evidence="3 4">
    <name type="scientific">Tritrichomonas foetus</name>
    <dbReference type="NCBI Taxonomy" id="1144522"/>
    <lineage>
        <taxon>Eukaryota</taxon>
        <taxon>Metamonada</taxon>
        <taxon>Parabasalia</taxon>
        <taxon>Tritrichomonadida</taxon>
        <taxon>Tritrichomonadidae</taxon>
        <taxon>Tritrichomonas</taxon>
    </lineage>
</organism>
<evidence type="ECO:0000256" key="2">
    <source>
        <dbReference type="SAM" id="MobiDB-lite"/>
    </source>
</evidence>
<feature type="coiled-coil region" evidence="1">
    <location>
        <begin position="421"/>
        <end position="448"/>
    </location>
</feature>
<feature type="coiled-coil region" evidence="1">
    <location>
        <begin position="220"/>
        <end position="250"/>
    </location>
</feature>
<feature type="compositionally biased region" description="Gly residues" evidence="2">
    <location>
        <begin position="178"/>
        <end position="192"/>
    </location>
</feature>
<dbReference type="AlphaFoldDB" id="A0A1J4JW66"/>
<reference evidence="3" key="1">
    <citation type="submission" date="2016-10" db="EMBL/GenBank/DDBJ databases">
        <authorList>
            <person name="Benchimol M."/>
            <person name="Almeida L.G."/>
            <person name="Vasconcelos A.T."/>
            <person name="Perreira-Neves A."/>
            <person name="Rosa I.A."/>
            <person name="Tasca T."/>
            <person name="Bogo M.R."/>
            <person name="de Souza W."/>
        </authorList>
    </citation>
    <scope>NUCLEOTIDE SEQUENCE [LARGE SCALE GENOMIC DNA]</scope>
    <source>
        <strain evidence="3">K</strain>
    </source>
</reference>
<dbReference type="EMBL" id="MLAK01000829">
    <property type="protein sequence ID" value="OHT03375.1"/>
    <property type="molecule type" value="Genomic_DNA"/>
</dbReference>
<feature type="region of interest" description="Disordered" evidence="2">
    <location>
        <begin position="178"/>
        <end position="216"/>
    </location>
</feature>
<keyword evidence="1" id="KW-0175">Coiled coil</keyword>